<dbReference type="Proteomes" id="UP000183413">
    <property type="component" value="Unassembled WGS sequence"/>
</dbReference>
<dbReference type="EMBL" id="FOVH01000005">
    <property type="protein sequence ID" value="SFO39841.1"/>
    <property type="molecule type" value="Genomic_DNA"/>
</dbReference>
<evidence type="ECO:0000313" key="2">
    <source>
        <dbReference type="Proteomes" id="UP000183413"/>
    </source>
</evidence>
<name>A0A1I5GW87_9ACTN</name>
<reference evidence="1 2" key="1">
    <citation type="submission" date="2016-10" db="EMBL/GenBank/DDBJ databases">
        <authorList>
            <person name="de Groot N.N."/>
        </authorList>
    </citation>
    <scope>NUCLEOTIDE SEQUENCE [LARGE SCALE GENOMIC DNA]</scope>
    <source>
        <strain evidence="1 2">DSM 43067</strain>
    </source>
</reference>
<dbReference type="AlphaFoldDB" id="A0A1I5GW87"/>
<protein>
    <submittedName>
        <fullName evidence="1">Uncharacterized protein</fullName>
    </submittedName>
</protein>
<sequence>MLLVGVPQQRDSVVKRNMRALSDIVAAVKATRSR</sequence>
<organism evidence="1 2">
    <name type="scientific">Actinomadura madurae</name>
    <dbReference type="NCBI Taxonomy" id="1993"/>
    <lineage>
        <taxon>Bacteria</taxon>
        <taxon>Bacillati</taxon>
        <taxon>Actinomycetota</taxon>
        <taxon>Actinomycetes</taxon>
        <taxon>Streptosporangiales</taxon>
        <taxon>Thermomonosporaceae</taxon>
        <taxon>Actinomadura</taxon>
    </lineage>
</organism>
<dbReference type="InParanoid" id="A0A1I5GW87"/>
<keyword evidence="2" id="KW-1185">Reference proteome</keyword>
<accession>A0A1I5GW87</accession>
<gene>
    <name evidence="1" type="ORF">SAMN04489713_105424</name>
</gene>
<proteinExistence type="predicted"/>
<dbReference type="STRING" id="1993.SAMN04489713_105424"/>
<evidence type="ECO:0000313" key="1">
    <source>
        <dbReference type="EMBL" id="SFO39841.1"/>
    </source>
</evidence>